<dbReference type="Pfam" id="PF04820">
    <property type="entry name" value="Trp_halogenase"/>
    <property type="match status" value="1"/>
</dbReference>
<evidence type="ECO:0000313" key="2">
    <source>
        <dbReference type="Proteomes" id="UP001057520"/>
    </source>
</evidence>
<dbReference type="InterPro" id="IPR036188">
    <property type="entry name" value="FAD/NAD-bd_sf"/>
</dbReference>
<reference evidence="1 2" key="1">
    <citation type="submission" date="2022-04" db="EMBL/GenBank/DDBJ databases">
        <title>Genome sequence of soybean root-associated Caulobacter segnis RL271.</title>
        <authorList>
            <person name="Longley R."/>
            <person name="Bonito G."/>
            <person name="Trigodet F."/>
            <person name="Crosson S."/>
            <person name="Fiebig A."/>
        </authorList>
    </citation>
    <scope>NUCLEOTIDE SEQUENCE [LARGE SCALE GENOMIC DNA]</scope>
    <source>
        <strain evidence="1 2">RL271</strain>
    </source>
</reference>
<dbReference type="PIRSF" id="PIRSF011396">
    <property type="entry name" value="Trp_halogenase"/>
    <property type="match status" value="1"/>
</dbReference>
<dbReference type="SUPFAM" id="SSF51905">
    <property type="entry name" value="FAD/NAD(P)-binding domain"/>
    <property type="match status" value="1"/>
</dbReference>
<dbReference type="InterPro" id="IPR006905">
    <property type="entry name" value="Flavin_halogenase"/>
</dbReference>
<organism evidence="1 2">
    <name type="scientific">Caulobacter segnis</name>
    <dbReference type="NCBI Taxonomy" id="88688"/>
    <lineage>
        <taxon>Bacteria</taxon>
        <taxon>Pseudomonadati</taxon>
        <taxon>Pseudomonadota</taxon>
        <taxon>Alphaproteobacteria</taxon>
        <taxon>Caulobacterales</taxon>
        <taxon>Caulobacteraceae</taxon>
        <taxon>Caulobacter</taxon>
    </lineage>
</organism>
<dbReference type="PANTHER" id="PTHR43747:SF4">
    <property type="entry name" value="FLAVIN-DEPENDENT TRYPTOPHAN HALOGENASE"/>
    <property type="match status" value="1"/>
</dbReference>
<dbReference type="InterPro" id="IPR033856">
    <property type="entry name" value="Trp_halogen"/>
</dbReference>
<dbReference type="Proteomes" id="UP001057520">
    <property type="component" value="Chromosome"/>
</dbReference>
<dbReference type="Gene3D" id="3.50.50.60">
    <property type="entry name" value="FAD/NAD(P)-binding domain"/>
    <property type="match status" value="1"/>
</dbReference>
<dbReference type="EMBL" id="CP096040">
    <property type="protein sequence ID" value="USQ97920.1"/>
    <property type="molecule type" value="Genomic_DNA"/>
</dbReference>
<keyword evidence="2" id="KW-1185">Reference proteome</keyword>
<proteinExistence type="predicted"/>
<protein>
    <submittedName>
        <fullName evidence="1">Tryptophan 7-halogenase</fullName>
    </submittedName>
</protein>
<dbReference type="InterPro" id="IPR050816">
    <property type="entry name" value="Flavin-dep_Halogenase_NPB"/>
</dbReference>
<accession>A0ABY4ZYT2</accession>
<evidence type="ECO:0000313" key="1">
    <source>
        <dbReference type="EMBL" id="USQ97920.1"/>
    </source>
</evidence>
<name>A0ABY4ZYT2_9CAUL</name>
<dbReference type="PANTHER" id="PTHR43747">
    <property type="entry name" value="FAD-BINDING PROTEIN"/>
    <property type="match status" value="1"/>
</dbReference>
<sequence>MQRRRSILIVGGGTAGWLTAAYLAKALRVAEQAHLEITLLESPEIGIIGVGEATFPTIRNTLRFLGIDEAAFIRQTSATFKQGIRFVDWARAPDDGRRHSFFHPFEAPFSTEGTSLAPYWLLQDEAGRAPFAEAVTIQARVADAQRAPKRPHESDFAGPLNYAYHFDAAKLAGVLAERARELGVKHLRGNLSEAVLDETGAIAHVVSPEHGDLSADLYVDCTGFRAELIGKALGSPFKSARGVLFADRAVACRAPYERPDAPIQSYTVATAHEAGWTWDIALAHGRGVGCVYSSDHIDDDRAEAILRDYVGGAEIETRKITFDAGYREKQWIKNCVAVGLSAGFLEPLESTGVVLIEAAVAMIAELFPHSGPVSAPARRFNELMTARYDNIIVFLKLHYALSRRPERFWRENTDPASIPERLVDLLEQWRHRPPARFDFILDLETFAFFNYQYILYGMGFRTDLTDGAGEFPDVAEAARLFAKIRGFADRATQDLPSHRDLIAQINQFGFDTALEGA</sequence>
<gene>
    <name evidence="1" type="ORF">MZV50_10425</name>
</gene>